<reference evidence="12 13" key="1">
    <citation type="submission" date="2016-07" db="EMBL/GenBank/DDBJ databases">
        <title>Pervasive Adenine N6-methylation of Active Genes in Fungi.</title>
        <authorList>
            <consortium name="DOE Joint Genome Institute"/>
            <person name="Mondo S.J."/>
            <person name="Dannebaum R.O."/>
            <person name="Kuo R.C."/>
            <person name="Labutti K."/>
            <person name="Haridas S."/>
            <person name="Kuo A."/>
            <person name="Salamov A."/>
            <person name="Ahrendt S.R."/>
            <person name="Lipzen A."/>
            <person name="Sullivan W."/>
            <person name="Andreopoulos W.B."/>
            <person name="Clum A."/>
            <person name="Lindquist E."/>
            <person name="Daum C."/>
            <person name="Ramamoorthy G.K."/>
            <person name="Gryganskyi A."/>
            <person name="Culley D."/>
            <person name="Magnuson J.K."/>
            <person name="James T.Y."/>
            <person name="O'Malley M.A."/>
            <person name="Stajich J.E."/>
            <person name="Spatafora J.W."/>
            <person name="Visel A."/>
            <person name="Grigoriev I.V."/>
        </authorList>
    </citation>
    <scope>NUCLEOTIDE SEQUENCE [LARGE SCALE GENOMIC DNA]</scope>
    <source>
        <strain evidence="12 13">NRRL 2496</strain>
    </source>
</reference>
<dbReference type="Proteomes" id="UP000242180">
    <property type="component" value="Unassembled WGS sequence"/>
</dbReference>
<dbReference type="InterPro" id="IPR012476">
    <property type="entry name" value="GLE1"/>
</dbReference>
<dbReference type="GO" id="GO:0005543">
    <property type="term" value="F:phospholipid binding"/>
    <property type="evidence" value="ECO:0007669"/>
    <property type="project" value="TreeGrafter"/>
</dbReference>
<dbReference type="GO" id="GO:0015031">
    <property type="term" value="P:protein transport"/>
    <property type="evidence" value="ECO:0007669"/>
    <property type="project" value="UniProtKB-KW"/>
</dbReference>
<keyword evidence="6" id="KW-0811">Translocation</keyword>
<evidence type="ECO:0000256" key="10">
    <source>
        <dbReference type="ARBA" id="ARBA00029983"/>
    </source>
</evidence>
<dbReference type="OrthoDB" id="420884at2759"/>
<evidence type="ECO:0000256" key="9">
    <source>
        <dbReference type="ARBA" id="ARBA00026227"/>
    </source>
</evidence>
<evidence type="ECO:0000256" key="5">
    <source>
        <dbReference type="ARBA" id="ARBA00022927"/>
    </source>
</evidence>
<evidence type="ECO:0000256" key="6">
    <source>
        <dbReference type="ARBA" id="ARBA00023010"/>
    </source>
</evidence>
<evidence type="ECO:0000256" key="2">
    <source>
        <dbReference type="ARBA" id="ARBA00011056"/>
    </source>
</evidence>
<dbReference type="GO" id="GO:0016973">
    <property type="term" value="P:poly(A)+ mRNA export from nucleus"/>
    <property type="evidence" value="ECO:0007669"/>
    <property type="project" value="InterPro"/>
</dbReference>
<evidence type="ECO:0000256" key="3">
    <source>
        <dbReference type="ARBA" id="ARBA00022448"/>
    </source>
</evidence>
<keyword evidence="3" id="KW-0813">Transport</keyword>
<keyword evidence="5" id="KW-0653">Protein transport</keyword>
<dbReference type="GO" id="GO:0031369">
    <property type="term" value="F:translation initiation factor binding"/>
    <property type="evidence" value="ECO:0007669"/>
    <property type="project" value="TreeGrafter"/>
</dbReference>
<dbReference type="PANTHER" id="PTHR12960:SF0">
    <property type="entry name" value="MRNA EXPORT FACTOR GLE1"/>
    <property type="match status" value="1"/>
</dbReference>
<dbReference type="InParanoid" id="A0A1X2HSR6"/>
<comment type="similarity">
    <text evidence="2">Belongs to the GLE1 family.</text>
</comment>
<evidence type="ECO:0000256" key="4">
    <source>
        <dbReference type="ARBA" id="ARBA00022816"/>
    </source>
</evidence>
<keyword evidence="4" id="KW-0509">mRNA transport</keyword>
<dbReference type="InterPro" id="IPR038506">
    <property type="entry name" value="GLE1-like_sf"/>
</dbReference>
<accession>A0A1X2HSR6</accession>
<evidence type="ECO:0000313" key="12">
    <source>
        <dbReference type="EMBL" id="ORZ02632.1"/>
    </source>
</evidence>
<dbReference type="Pfam" id="PF07817">
    <property type="entry name" value="GLE1"/>
    <property type="match status" value="1"/>
</dbReference>
<sequence length="360" mass="41506">MEAAIALDKKRAAEAEARQKAKQTADAEKARKDAEKAQADKVKAEAEAKEKEKQALLEKHGKTGSVHGHQEAERYIATILHFQQTYRPKLKADQVFRKALFNKRMVLKRNFQQLQLKADVVDERFAILRDGLLSMKSQGDDAYHCLLNCICKSFLQQVRLEVDRFNAGCYFYAQLAMKLCATVPMFTEYLLGRLYKRCPLLIPNFYDDPKLSVTERKQKLRYEPDDDKFQTTENYLAYQQAYIMFFAALVQTPNAPNIINPVGVEHGWRYLARVCNMQPTRPLHANILSAFLHVAAPALLQAFPNQMPKVLRVIQQELYPKIPRDPENNNASQLTRLQWHLEEYFNTGRYPQLPATVDAQ</sequence>
<evidence type="ECO:0000256" key="8">
    <source>
        <dbReference type="ARBA" id="ARBA00023242"/>
    </source>
</evidence>
<feature type="compositionally biased region" description="Basic and acidic residues" evidence="11">
    <location>
        <begin position="7"/>
        <end position="53"/>
    </location>
</feature>
<comment type="caution">
    <text evidence="12">The sequence shown here is derived from an EMBL/GenBank/DDBJ whole genome shotgun (WGS) entry which is preliminary data.</text>
</comment>
<keyword evidence="13" id="KW-1185">Reference proteome</keyword>
<proteinExistence type="inferred from homology"/>
<dbReference type="GO" id="GO:0044614">
    <property type="term" value="C:nuclear pore cytoplasmic filaments"/>
    <property type="evidence" value="ECO:0007669"/>
    <property type="project" value="TreeGrafter"/>
</dbReference>
<feature type="region of interest" description="Disordered" evidence="11">
    <location>
        <begin position="1"/>
        <end position="53"/>
    </location>
</feature>
<protein>
    <recommendedName>
        <fullName evidence="9">mRNA export factor GLE1</fullName>
    </recommendedName>
    <alternativeName>
        <fullName evidence="10">Nucleoporin GLE1</fullName>
    </alternativeName>
</protein>
<name>A0A1X2HSR6_SYNRA</name>
<dbReference type="GO" id="GO:0000822">
    <property type="term" value="F:inositol hexakisphosphate binding"/>
    <property type="evidence" value="ECO:0007669"/>
    <property type="project" value="TreeGrafter"/>
</dbReference>
<dbReference type="EMBL" id="MCGN01000001">
    <property type="protein sequence ID" value="ORZ02632.1"/>
    <property type="molecule type" value="Genomic_DNA"/>
</dbReference>
<evidence type="ECO:0000256" key="1">
    <source>
        <dbReference type="ARBA" id="ARBA00004567"/>
    </source>
</evidence>
<dbReference type="Gene3D" id="1.25.40.510">
    <property type="entry name" value="GLE1-like"/>
    <property type="match status" value="1"/>
</dbReference>
<dbReference type="STRING" id="13706.A0A1X2HSR6"/>
<evidence type="ECO:0000313" key="13">
    <source>
        <dbReference type="Proteomes" id="UP000242180"/>
    </source>
</evidence>
<dbReference type="PANTHER" id="PTHR12960">
    <property type="entry name" value="GLE-1-RELATED"/>
    <property type="match status" value="1"/>
</dbReference>
<keyword evidence="7" id="KW-0906">Nuclear pore complex</keyword>
<organism evidence="12 13">
    <name type="scientific">Syncephalastrum racemosum</name>
    <name type="common">Filamentous fungus</name>
    <dbReference type="NCBI Taxonomy" id="13706"/>
    <lineage>
        <taxon>Eukaryota</taxon>
        <taxon>Fungi</taxon>
        <taxon>Fungi incertae sedis</taxon>
        <taxon>Mucoromycota</taxon>
        <taxon>Mucoromycotina</taxon>
        <taxon>Mucoromycetes</taxon>
        <taxon>Mucorales</taxon>
        <taxon>Syncephalastraceae</taxon>
        <taxon>Syncephalastrum</taxon>
    </lineage>
</organism>
<dbReference type="AlphaFoldDB" id="A0A1X2HSR6"/>
<evidence type="ECO:0000256" key="11">
    <source>
        <dbReference type="SAM" id="MobiDB-lite"/>
    </source>
</evidence>
<dbReference type="OMA" id="QKKCPWV"/>
<comment type="subcellular location">
    <subcellularLocation>
        <location evidence="1">Nucleus</location>
        <location evidence="1">Nuclear pore complex</location>
    </subcellularLocation>
</comment>
<keyword evidence="8" id="KW-0539">Nucleus</keyword>
<evidence type="ECO:0000256" key="7">
    <source>
        <dbReference type="ARBA" id="ARBA00023132"/>
    </source>
</evidence>
<dbReference type="GO" id="GO:0005737">
    <property type="term" value="C:cytoplasm"/>
    <property type="evidence" value="ECO:0007669"/>
    <property type="project" value="TreeGrafter"/>
</dbReference>
<gene>
    <name evidence="12" type="ORF">BCR43DRAFT_429863</name>
</gene>